<accession>A0ABD3KBL5</accession>
<name>A0ABD3KBL5_EUCGL</name>
<reference evidence="1 2" key="1">
    <citation type="submission" date="2024-11" db="EMBL/GenBank/DDBJ databases">
        <title>Chromosome-level genome assembly of Eucalyptus globulus Labill. provides insights into its genome evolution.</title>
        <authorList>
            <person name="Li X."/>
        </authorList>
    </citation>
    <scope>NUCLEOTIDE SEQUENCE [LARGE SCALE GENOMIC DNA]</scope>
    <source>
        <strain evidence="1">CL2024</strain>
        <tissue evidence="1">Fresh tender leaves</tissue>
    </source>
</reference>
<dbReference type="Proteomes" id="UP001634007">
    <property type="component" value="Unassembled WGS sequence"/>
</dbReference>
<proteinExistence type="predicted"/>
<evidence type="ECO:0000313" key="2">
    <source>
        <dbReference type="Proteomes" id="UP001634007"/>
    </source>
</evidence>
<organism evidence="1 2">
    <name type="scientific">Eucalyptus globulus</name>
    <name type="common">Tasmanian blue gum</name>
    <dbReference type="NCBI Taxonomy" id="34317"/>
    <lineage>
        <taxon>Eukaryota</taxon>
        <taxon>Viridiplantae</taxon>
        <taxon>Streptophyta</taxon>
        <taxon>Embryophyta</taxon>
        <taxon>Tracheophyta</taxon>
        <taxon>Spermatophyta</taxon>
        <taxon>Magnoliopsida</taxon>
        <taxon>eudicotyledons</taxon>
        <taxon>Gunneridae</taxon>
        <taxon>Pentapetalae</taxon>
        <taxon>rosids</taxon>
        <taxon>malvids</taxon>
        <taxon>Myrtales</taxon>
        <taxon>Myrtaceae</taxon>
        <taxon>Myrtoideae</taxon>
        <taxon>Eucalypteae</taxon>
        <taxon>Eucalyptus</taxon>
    </lineage>
</organism>
<dbReference type="EMBL" id="JBJKBG010000006">
    <property type="protein sequence ID" value="KAL3736728.1"/>
    <property type="molecule type" value="Genomic_DNA"/>
</dbReference>
<dbReference type="PANTHER" id="PTHR34222">
    <property type="entry name" value="GAG_PRE-INTEGRS DOMAIN-CONTAINING PROTEIN"/>
    <property type="match status" value="1"/>
</dbReference>
<sequence length="351" mass="40147">MVTSKATNPTVNQSEEVASTHMIGDLQNIRPTYRLNEKNYLKWSQFVKTYLKGKGKLSHLLGTGPKKGDPDFDAWDEADSMIMSWLWNSMEPAISDTCMFLPTAKEIWDSVRRTYSKARDAARVYEIKVKTSGTKQGGKTVTEYANSLQNLWQELDHYRVFQMRCPDDAAILKSFIEKDRVYDFLAGLNSEFDQVKIQILGKEEVPSLEETISLIRAEESRRSVMLEPQAVKGSAFTTRKVDEKGDLPRKDNRDSLWCAYCKKPRHTKEQCWKLNGRPTTSGREWVNRATQPRPRVHLTEKAGQEEVQEKATFSNEEIEKLRGLLESLNKPYGTCSLALSGSGLEEEDWTC</sequence>
<dbReference type="PANTHER" id="PTHR34222:SF37">
    <property type="entry name" value="RETROTRANSPOSON GAG DOMAIN-CONTAINING PROTEIN"/>
    <property type="match status" value="1"/>
</dbReference>
<gene>
    <name evidence="1" type="ORF">ACJRO7_025635</name>
</gene>
<comment type="caution">
    <text evidence="1">The sequence shown here is derived from an EMBL/GenBank/DDBJ whole genome shotgun (WGS) entry which is preliminary data.</text>
</comment>
<dbReference type="AlphaFoldDB" id="A0ABD3KBL5"/>
<evidence type="ECO:0008006" key="3">
    <source>
        <dbReference type="Google" id="ProtNLM"/>
    </source>
</evidence>
<protein>
    <recommendedName>
        <fullName evidence="3">Retrotransposon gag domain-containing protein</fullName>
    </recommendedName>
</protein>
<evidence type="ECO:0000313" key="1">
    <source>
        <dbReference type="EMBL" id="KAL3736728.1"/>
    </source>
</evidence>
<keyword evidence="2" id="KW-1185">Reference proteome</keyword>
<dbReference type="Pfam" id="PF14223">
    <property type="entry name" value="Retrotran_gag_2"/>
    <property type="match status" value="1"/>
</dbReference>